<evidence type="ECO:0000313" key="1">
    <source>
        <dbReference type="EMBL" id="CAG8549866.1"/>
    </source>
</evidence>
<sequence length="184" mass="21555">MCAKIFSDIFLINSDDIDVNWEFHYQISGNGRSRSARSDFAAIVFNNTDQQFFFFIVEFETDRFSVHKDEMFVMAEVAFKYNCIFTVAYYLLKDKTTIHLGSMKLIYNKEKKSLIYVYEKDNVTFKLYIGNQETNIASALKLVTYLRINRAAKSSPKSDTQFTFQTKRIMYIDVGLNNNKNNVH</sequence>
<evidence type="ECO:0000313" key="2">
    <source>
        <dbReference type="Proteomes" id="UP000789366"/>
    </source>
</evidence>
<reference evidence="1" key="1">
    <citation type="submission" date="2021-06" db="EMBL/GenBank/DDBJ databases">
        <authorList>
            <person name="Kallberg Y."/>
            <person name="Tangrot J."/>
            <person name="Rosling A."/>
        </authorList>
    </citation>
    <scope>NUCLEOTIDE SEQUENCE</scope>
    <source>
        <strain evidence="1">28 12/20/2015</strain>
    </source>
</reference>
<accession>A0ACA9LWA3</accession>
<dbReference type="Proteomes" id="UP000789366">
    <property type="component" value="Unassembled WGS sequence"/>
</dbReference>
<proteinExistence type="predicted"/>
<organism evidence="1 2">
    <name type="scientific">Cetraspora pellucida</name>
    <dbReference type="NCBI Taxonomy" id="1433469"/>
    <lineage>
        <taxon>Eukaryota</taxon>
        <taxon>Fungi</taxon>
        <taxon>Fungi incertae sedis</taxon>
        <taxon>Mucoromycota</taxon>
        <taxon>Glomeromycotina</taxon>
        <taxon>Glomeromycetes</taxon>
        <taxon>Diversisporales</taxon>
        <taxon>Gigasporaceae</taxon>
        <taxon>Cetraspora</taxon>
    </lineage>
</organism>
<keyword evidence="2" id="KW-1185">Reference proteome</keyword>
<protein>
    <submittedName>
        <fullName evidence="1">15915_t:CDS:1</fullName>
    </submittedName>
</protein>
<dbReference type="EMBL" id="CAJVPW010005089">
    <property type="protein sequence ID" value="CAG8549866.1"/>
    <property type="molecule type" value="Genomic_DNA"/>
</dbReference>
<name>A0ACA9LWA3_9GLOM</name>
<gene>
    <name evidence="1" type="ORF">SPELUC_LOCUS5161</name>
</gene>
<comment type="caution">
    <text evidence="1">The sequence shown here is derived from an EMBL/GenBank/DDBJ whole genome shotgun (WGS) entry which is preliminary data.</text>
</comment>